<evidence type="ECO:0000259" key="8">
    <source>
        <dbReference type="PROSITE" id="PS50879"/>
    </source>
</evidence>
<evidence type="ECO:0000256" key="5">
    <source>
        <dbReference type="ARBA" id="ARBA00022723"/>
    </source>
</evidence>
<evidence type="ECO:0000256" key="4">
    <source>
        <dbReference type="ARBA" id="ARBA00022722"/>
    </source>
</evidence>
<reference evidence="11" key="2">
    <citation type="journal article" date="2017" name="Nat. Microbiol.">
        <title>Global analysis of biosynthetic gene clusters reveals vast potential of secondary metabolite production in Penicillium species.</title>
        <authorList>
            <person name="Nielsen J.C."/>
            <person name="Grijseels S."/>
            <person name="Prigent S."/>
            <person name="Ji B."/>
            <person name="Dainat J."/>
            <person name="Nielsen K.F."/>
            <person name="Frisvad J.C."/>
            <person name="Workman M."/>
            <person name="Nielsen J."/>
        </authorList>
    </citation>
    <scope>NUCLEOTIDE SEQUENCE [LARGE SCALE GENOMIC DNA]</scope>
    <source>
        <strain evidence="11">IBT 13039</strain>
    </source>
</reference>
<dbReference type="STRING" id="60175.A0A1V6YKC7"/>
<evidence type="ECO:0000313" key="10">
    <source>
        <dbReference type="EMBL" id="OQE87891.1"/>
    </source>
</evidence>
<keyword evidence="4" id="KW-0540">Nuclease</keyword>
<evidence type="ECO:0000256" key="7">
    <source>
        <dbReference type="ARBA" id="ARBA00022801"/>
    </source>
</evidence>
<dbReference type="EC" id="3.1.26.4" evidence="3"/>
<evidence type="ECO:0000256" key="3">
    <source>
        <dbReference type="ARBA" id="ARBA00012180"/>
    </source>
</evidence>
<keyword evidence="11" id="KW-1185">Reference proteome</keyword>
<dbReference type="InterPro" id="IPR050092">
    <property type="entry name" value="RNase_H"/>
</dbReference>
<name>A0A1V6YKC7_PENNA</name>
<proteinExistence type="inferred from homology"/>
<protein>
    <recommendedName>
        <fullName evidence="3">ribonuclease H</fullName>
        <ecNumber evidence="3">3.1.26.4</ecNumber>
    </recommendedName>
</protein>
<keyword evidence="6" id="KW-0255">Endonuclease</keyword>
<evidence type="ECO:0000256" key="2">
    <source>
        <dbReference type="ARBA" id="ARBA00005300"/>
    </source>
</evidence>
<evidence type="ECO:0000256" key="1">
    <source>
        <dbReference type="ARBA" id="ARBA00000077"/>
    </source>
</evidence>
<keyword evidence="5" id="KW-0479">Metal-binding</keyword>
<dbReference type="EMBL" id="MOOB01000018">
    <property type="protein sequence ID" value="OQE87891.1"/>
    <property type="molecule type" value="Genomic_DNA"/>
</dbReference>
<dbReference type="PANTHER" id="PTHR10642:SF26">
    <property type="entry name" value="RIBONUCLEASE H1"/>
    <property type="match status" value="1"/>
</dbReference>
<comment type="similarity">
    <text evidence="2">Belongs to the RNase H family.</text>
</comment>
<dbReference type="GO" id="GO:0003676">
    <property type="term" value="F:nucleic acid binding"/>
    <property type="evidence" value="ECO:0007669"/>
    <property type="project" value="InterPro"/>
</dbReference>
<comment type="catalytic activity">
    <reaction evidence="1">
        <text>Endonucleolytic cleavage to 5'-phosphomonoester.</text>
        <dbReference type="EC" id="3.1.26.4"/>
    </reaction>
</comment>
<evidence type="ECO:0000256" key="6">
    <source>
        <dbReference type="ARBA" id="ARBA00022759"/>
    </source>
</evidence>
<dbReference type="Proteomes" id="UP000191691">
    <property type="component" value="Unassembled WGS sequence"/>
</dbReference>
<evidence type="ECO:0000313" key="11">
    <source>
        <dbReference type="Proteomes" id="UP000191691"/>
    </source>
</evidence>
<dbReference type="OMA" id="GMRIQFW"/>
<dbReference type="Proteomes" id="UP001153461">
    <property type="component" value="Unassembled WGS sequence"/>
</dbReference>
<accession>A0A1V6YKC7</accession>
<keyword evidence="7" id="KW-0378">Hydrolase</keyword>
<dbReference type="Gene3D" id="3.30.420.10">
    <property type="entry name" value="Ribonuclease H-like superfamily/Ribonuclease H"/>
    <property type="match status" value="1"/>
</dbReference>
<feature type="domain" description="RNase H type-1" evidence="8">
    <location>
        <begin position="120"/>
        <end position="282"/>
    </location>
</feature>
<dbReference type="PROSITE" id="PS50879">
    <property type="entry name" value="RNASE_H_1"/>
    <property type="match status" value="1"/>
</dbReference>
<dbReference type="InterPro" id="IPR002156">
    <property type="entry name" value="RNaseH_domain"/>
</dbReference>
<dbReference type="OrthoDB" id="416470at2759"/>
<dbReference type="EMBL" id="CAJVNV010000143">
    <property type="protein sequence ID" value="CAG8074451.1"/>
    <property type="molecule type" value="Genomic_DNA"/>
</dbReference>
<dbReference type="InterPro" id="IPR012337">
    <property type="entry name" value="RNaseH-like_sf"/>
</dbReference>
<dbReference type="Pfam" id="PF00075">
    <property type="entry name" value="RNase_H"/>
    <property type="match status" value="1"/>
</dbReference>
<reference evidence="10" key="1">
    <citation type="submission" date="2016-10" db="EMBL/GenBank/DDBJ databases">
        <title>Uncovering the secondary metabolism of Penicillium species provides insights into the evolution of 6-MSA pathways.</title>
        <authorList>
            <person name="Nielsen J.C."/>
            <person name="Nielsen J."/>
        </authorList>
    </citation>
    <scope>NUCLEOTIDE SEQUENCE [LARGE SCALE GENOMIC DNA]</scope>
    <source>
        <strain evidence="10">IBT 13039</strain>
    </source>
</reference>
<dbReference type="SUPFAM" id="SSF53098">
    <property type="entry name" value="Ribonuclease H-like"/>
    <property type="match status" value="1"/>
</dbReference>
<dbReference type="InterPro" id="IPR036397">
    <property type="entry name" value="RNaseH_sf"/>
</dbReference>
<dbReference type="GO" id="GO:0004523">
    <property type="term" value="F:RNA-DNA hybrid ribonuclease activity"/>
    <property type="evidence" value="ECO:0007669"/>
    <property type="project" value="UniProtKB-EC"/>
</dbReference>
<dbReference type="GO" id="GO:0046872">
    <property type="term" value="F:metal ion binding"/>
    <property type="evidence" value="ECO:0007669"/>
    <property type="project" value="UniProtKB-KW"/>
</dbReference>
<dbReference type="PANTHER" id="PTHR10642">
    <property type="entry name" value="RIBONUCLEASE H1"/>
    <property type="match status" value="1"/>
</dbReference>
<comment type="caution">
    <text evidence="10">The sequence shown here is derived from an EMBL/GenBank/DDBJ whole genome shotgun (WGS) entry which is preliminary data.</text>
</comment>
<sequence>MAWRPDDPVTLPDGRLVCGPHRLVVCGYCTVDYSFMDELLEDDDVDAEASDLGDRTDDIDGPPLGVIGAPLPRAEPRIGTGHVFPTKFYPSIPNTPQTLFPLRRTRNATPPVYRFIRRNDETQFLIYTDGACLDNGGANPRAGCCFVYRNSTQDPKICGYTSFPLEKQGPTGIEHPQTSNRAELRAVIAAMRFRVWTGEGCRCLVIATDSEYVVEGITKWVKGWMRNNWKISTGAPVKNKDLWECLLGEVERWDEEGMRIQFWCIPREWNAEADQHAKVAATESAPREFQDIRGVLV</sequence>
<dbReference type="CDD" id="cd13934">
    <property type="entry name" value="RNase_H_Dikarya_like"/>
    <property type="match status" value="1"/>
</dbReference>
<gene>
    <name evidence="10" type="ORF">PENNAL_c0018G08022</name>
    <name evidence="9" type="ORF">PNAL_LOCUS3952</name>
</gene>
<dbReference type="GO" id="GO:0043137">
    <property type="term" value="P:DNA replication, removal of RNA primer"/>
    <property type="evidence" value="ECO:0007669"/>
    <property type="project" value="TreeGrafter"/>
</dbReference>
<evidence type="ECO:0000313" key="9">
    <source>
        <dbReference type="EMBL" id="CAG8074451.1"/>
    </source>
</evidence>
<organism evidence="10 11">
    <name type="scientific">Penicillium nalgiovense</name>
    <dbReference type="NCBI Taxonomy" id="60175"/>
    <lineage>
        <taxon>Eukaryota</taxon>
        <taxon>Fungi</taxon>
        <taxon>Dikarya</taxon>
        <taxon>Ascomycota</taxon>
        <taxon>Pezizomycotina</taxon>
        <taxon>Eurotiomycetes</taxon>
        <taxon>Eurotiomycetidae</taxon>
        <taxon>Eurotiales</taxon>
        <taxon>Aspergillaceae</taxon>
        <taxon>Penicillium</taxon>
    </lineage>
</organism>
<reference evidence="9" key="3">
    <citation type="submission" date="2021-07" db="EMBL/GenBank/DDBJ databases">
        <authorList>
            <person name="Branca A.L. A."/>
        </authorList>
    </citation>
    <scope>NUCLEOTIDE SEQUENCE</scope>
</reference>
<dbReference type="AlphaFoldDB" id="A0A1V6YKC7"/>